<gene>
    <name evidence="6" type="ORF">ABID23_001567</name>
</gene>
<evidence type="ECO:0000313" key="7">
    <source>
        <dbReference type="Proteomes" id="UP001549086"/>
    </source>
</evidence>
<dbReference type="Proteomes" id="UP001549086">
    <property type="component" value="Unassembled WGS sequence"/>
</dbReference>
<proteinExistence type="predicted"/>
<evidence type="ECO:0000313" key="6">
    <source>
        <dbReference type="EMBL" id="MET3590456.1"/>
    </source>
</evidence>
<dbReference type="Pfam" id="PF18603">
    <property type="entry name" value="LAL_C2"/>
    <property type="match status" value="1"/>
</dbReference>
<organism evidence="6 7">
    <name type="scientific">Bartonella silvatica</name>
    <dbReference type="NCBI Taxonomy" id="357760"/>
    <lineage>
        <taxon>Bacteria</taxon>
        <taxon>Pseudomonadati</taxon>
        <taxon>Pseudomonadota</taxon>
        <taxon>Alphaproteobacteria</taxon>
        <taxon>Hyphomicrobiales</taxon>
        <taxon>Bartonellaceae</taxon>
        <taxon>Bartonella</taxon>
    </lineage>
</organism>
<evidence type="ECO:0000256" key="2">
    <source>
        <dbReference type="ARBA" id="ARBA00022741"/>
    </source>
</evidence>
<keyword evidence="3 4" id="KW-0067">ATP-binding</keyword>
<sequence length="352" mass="39352">MSLTKKIISAIHSHHKIDAIITLTEKALPLASELSRFLGLKALSWETMERIQNKYAMRLFLSDHAEYSLKFAKPKNKKELECFFTTTGSPLIVKPIDGYDSKDVIQVNSINDIENICFSSNLIAEEFISGEEYSVEAFSFSGNHKIIAITKKDLIENEDGKNFTEIGHCVPADLSKTVQQKIINYISQFLTLIGLDEGPSHTEIKLDGEKIRIIETHNRIGGDRISSLVKLSTGIDLVQLSILWPLGLCAPIEKNIINFCSAAIRFFTPGPGYGKLERIEGYETLQYFPNIVDIELHCKLGDFIYPISNSSNRYGFVIAIGSNEDDATKTARKAASSLHFIVNCNEKSLPRS</sequence>
<reference evidence="6 7" key="1">
    <citation type="submission" date="2024-06" db="EMBL/GenBank/DDBJ databases">
        <title>Genomic Encyclopedia of Type Strains, Phase IV (KMG-IV): sequencing the most valuable type-strain genomes for metagenomic binning, comparative biology and taxonomic classification.</title>
        <authorList>
            <person name="Goeker M."/>
        </authorList>
    </citation>
    <scope>NUCLEOTIDE SEQUENCE [LARGE SCALE GENOMIC DNA]</scope>
    <source>
        <strain evidence="6 7">DSM 23649</strain>
    </source>
</reference>
<dbReference type="InterPro" id="IPR011761">
    <property type="entry name" value="ATP-grasp"/>
</dbReference>
<keyword evidence="2 4" id="KW-0547">Nucleotide-binding</keyword>
<dbReference type="EMBL" id="JBEPLI010000032">
    <property type="protein sequence ID" value="MET3590456.1"/>
    <property type="molecule type" value="Genomic_DNA"/>
</dbReference>
<evidence type="ECO:0000259" key="5">
    <source>
        <dbReference type="PROSITE" id="PS50975"/>
    </source>
</evidence>
<dbReference type="Gene3D" id="3.30.470.20">
    <property type="entry name" value="ATP-grasp fold, B domain"/>
    <property type="match status" value="1"/>
</dbReference>
<dbReference type="RefSeq" id="WP_354190801.1">
    <property type="nucleotide sequence ID" value="NZ_JBEPLI010000032.1"/>
</dbReference>
<keyword evidence="7" id="KW-1185">Reference proteome</keyword>
<feature type="domain" description="ATP-grasp" evidence="5">
    <location>
        <begin position="58"/>
        <end position="246"/>
    </location>
</feature>
<evidence type="ECO:0000256" key="1">
    <source>
        <dbReference type="ARBA" id="ARBA00022598"/>
    </source>
</evidence>
<dbReference type="PROSITE" id="PS50975">
    <property type="entry name" value="ATP_GRASP"/>
    <property type="match status" value="1"/>
</dbReference>
<dbReference type="PANTHER" id="PTHR43585">
    <property type="entry name" value="FUMIPYRROLE BIOSYNTHESIS PROTEIN C"/>
    <property type="match status" value="1"/>
</dbReference>
<dbReference type="SUPFAM" id="SSF56059">
    <property type="entry name" value="Glutathione synthetase ATP-binding domain-like"/>
    <property type="match status" value="1"/>
</dbReference>
<comment type="caution">
    <text evidence="6">The sequence shown here is derived from an EMBL/GenBank/DDBJ whole genome shotgun (WGS) entry which is preliminary data.</text>
</comment>
<accession>A0ABV2HIR0</accession>
<dbReference type="InterPro" id="IPR040570">
    <property type="entry name" value="LAL_C2"/>
</dbReference>
<dbReference type="InterPro" id="IPR052032">
    <property type="entry name" value="ATP-dep_AA_Ligase"/>
</dbReference>
<name>A0ABV2HIR0_9HYPH</name>
<protein>
    <submittedName>
        <fullName evidence="6">Biotin carboxylase</fullName>
    </submittedName>
</protein>
<dbReference type="Pfam" id="PF13535">
    <property type="entry name" value="ATP-grasp_4"/>
    <property type="match status" value="1"/>
</dbReference>
<keyword evidence="1" id="KW-0436">Ligase</keyword>
<dbReference type="PANTHER" id="PTHR43585:SF2">
    <property type="entry name" value="ATP-GRASP ENZYME FSQD"/>
    <property type="match status" value="1"/>
</dbReference>
<evidence type="ECO:0000256" key="3">
    <source>
        <dbReference type="ARBA" id="ARBA00022840"/>
    </source>
</evidence>
<evidence type="ECO:0000256" key="4">
    <source>
        <dbReference type="PROSITE-ProRule" id="PRU00409"/>
    </source>
</evidence>